<keyword evidence="2" id="KW-1185">Reference proteome</keyword>
<evidence type="ECO:0000313" key="1">
    <source>
        <dbReference type="EMBL" id="KIJ29217.1"/>
    </source>
</evidence>
<sequence>MTSRIIPPEILEHIFQEVDEPLDLLSFALASKWHAEVAQRYLPYSYIRCDVARLEVWDTFQKKPILARRVRRLEIVEEDSLLKSAAIIIPQSLLSNIDTGASDPKSLQEYNKIYEHCIPQLLRALQEMHNLRRFHWLPCTSSARNVYFAGIVHDTLAKYCPNVQEMHGYVGEPCISTSCPGRAGPRPSCDYVLRTRMLCPFQNLSSVYLVLTSKTRHGQEGWTSFFDELMSNNPALKNLHIERPDSEEWQNMDMKTLLYKTRWPRLSRFSVKGNIRLLPMSPVTPNRDELMAQFLIRHPMLRSLQLRTYYGPQWSKERLEAVKDLPGLPRLQSLDIGGYLPLNGIPLSMLSSLEYLALHETPATDWLKFDLKDFGRLDALRHATSLKVLAVPPQILGTIKTLATVIPSLGRIQFLRDPTFQFKKGANETVPVNFAASKMKAFALFKELSHLGGFLVAINPTAGGHRTFDKMLQGLANSTQLQFMEIFDELQEVPRWLEIERNEEGSYSGWHFVKDRTDLHYESWGNMLPGMSVLLPHRNRLGFSGRM</sequence>
<dbReference type="Gene3D" id="3.80.10.10">
    <property type="entry name" value="Ribonuclease Inhibitor"/>
    <property type="match status" value="1"/>
</dbReference>
<dbReference type="Proteomes" id="UP000054279">
    <property type="component" value="Unassembled WGS sequence"/>
</dbReference>
<dbReference type="EMBL" id="KN837287">
    <property type="protein sequence ID" value="KIJ29217.1"/>
    <property type="molecule type" value="Genomic_DNA"/>
</dbReference>
<proteinExistence type="predicted"/>
<gene>
    <name evidence="1" type="ORF">M422DRAFT_269397</name>
</gene>
<organism evidence="1 2">
    <name type="scientific">Sphaerobolus stellatus (strain SS14)</name>
    <dbReference type="NCBI Taxonomy" id="990650"/>
    <lineage>
        <taxon>Eukaryota</taxon>
        <taxon>Fungi</taxon>
        <taxon>Dikarya</taxon>
        <taxon>Basidiomycota</taxon>
        <taxon>Agaricomycotina</taxon>
        <taxon>Agaricomycetes</taxon>
        <taxon>Phallomycetidae</taxon>
        <taxon>Geastrales</taxon>
        <taxon>Sphaerobolaceae</taxon>
        <taxon>Sphaerobolus</taxon>
    </lineage>
</organism>
<dbReference type="InterPro" id="IPR032675">
    <property type="entry name" value="LRR_dom_sf"/>
</dbReference>
<reference evidence="1 2" key="1">
    <citation type="submission" date="2014-06" db="EMBL/GenBank/DDBJ databases">
        <title>Evolutionary Origins and Diversification of the Mycorrhizal Mutualists.</title>
        <authorList>
            <consortium name="DOE Joint Genome Institute"/>
            <consortium name="Mycorrhizal Genomics Consortium"/>
            <person name="Kohler A."/>
            <person name="Kuo A."/>
            <person name="Nagy L.G."/>
            <person name="Floudas D."/>
            <person name="Copeland A."/>
            <person name="Barry K.W."/>
            <person name="Cichocki N."/>
            <person name="Veneault-Fourrey C."/>
            <person name="LaButti K."/>
            <person name="Lindquist E.A."/>
            <person name="Lipzen A."/>
            <person name="Lundell T."/>
            <person name="Morin E."/>
            <person name="Murat C."/>
            <person name="Riley R."/>
            <person name="Ohm R."/>
            <person name="Sun H."/>
            <person name="Tunlid A."/>
            <person name="Henrissat B."/>
            <person name="Grigoriev I.V."/>
            <person name="Hibbett D.S."/>
            <person name="Martin F."/>
        </authorList>
    </citation>
    <scope>NUCLEOTIDE SEQUENCE [LARGE SCALE GENOMIC DNA]</scope>
    <source>
        <strain evidence="1 2">SS14</strain>
    </source>
</reference>
<dbReference type="SUPFAM" id="SSF52047">
    <property type="entry name" value="RNI-like"/>
    <property type="match status" value="1"/>
</dbReference>
<dbReference type="AlphaFoldDB" id="A0A0C9UK02"/>
<dbReference type="OrthoDB" id="6359842at2759"/>
<evidence type="ECO:0008006" key="3">
    <source>
        <dbReference type="Google" id="ProtNLM"/>
    </source>
</evidence>
<evidence type="ECO:0000313" key="2">
    <source>
        <dbReference type="Proteomes" id="UP000054279"/>
    </source>
</evidence>
<protein>
    <recommendedName>
        <fullName evidence="3">F-box domain-containing protein</fullName>
    </recommendedName>
</protein>
<name>A0A0C9UK02_SPHS4</name>
<dbReference type="HOGENOM" id="CLU_585487_0_0_1"/>
<accession>A0A0C9UK02</accession>